<evidence type="ECO:0000256" key="1">
    <source>
        <dbReference type="SAM" id="MobiDB-lite"/>
    </source>
</evidence>
<evidence type="ECO:0000313" key="4">
    <source>
        <dbReference type="Proteomes" id="UP000320653"/>
    </source>
</evidence>
<protein>
    <submittedName>
        <fullName evidence="3">Ribosomal protein S12 methylthiotransferase accessory factor</fullName>
    </submittedName>
</protein>
<accession>A0A561Q0W9</accession>
<gene>
    <name evidence="3" type="ORF">FHW37_11630</name>
</gene>
<feature type="domain" description="YcaO" evidence="2">
    <location>
        <begin position="58"/>
        <end position="390"/>
    </location>
</feature>
<dbReference type="NCBIfam" id="TIGR00702">
    <property type="entry name" value="YcaO-type kinase domain"/>
    <property type="match status" value="1"/>
</dbReference>
<dbReference type="Proteomes" id="UP000320653">
    <property type="component" value="Unassembled WGS sequence"/>
</dbReference>
<dbReference type="PANTHER" id="PTHR37809">
    <property type="entry name" value="RIBOSOMAL PROTEIN S12 METHYLTHIOTRANSFERASE ACCESSORY FACTOR YCAO"/>
    <property type="match status" value="1"/>
</dbReference>
<dbReference type="Gene3D" id="3.30.1330.230">
    <property type="match status" value="1"/>
</dbReference>
<sequence>MNTTLRKCPPGETFDNVSPHLSRLGITRVARQTGLDRIGIPVWCAYNPNAKAIVIAQGKGADDDTARTSAVMEAVERAVATVPTCIQSKFSASALQSMGQRYDCLNDLLASGAQPIEDDETLVWTTARDLGDDGQVWVPYDAVHLDRTGLSPRFWLSSDGLASGNDWHEATLHGLLERIERDATTLWNIEGMPQRLSRRIDPRDISDDAVAGMLDALHRAGFDIAIFDITTDLAIPCAAALLRPAGQEKAPRHVDVTFGAGAALALSQAVYRAIAEAVQSRMTFIAGARDDLVPGIFAKLADPDHLAAFNAPFASGRRYAKGLSAESSKQALENLVKSLAASGITRLYAVDLTPDWLPVSVVKVLAPQLEKPEGDRRNPYGARALSKALS</sequence>
<dbReference type="PROSITE" id="PS51664">
    <property type="entry name" value="YCAO"/>
    <property type="match status" value="1"/>
</dbReference>
<comment type="caution">
    <text evidence="3">The sequence shown here is derived from an EMBL/GenBank/DDBJ whole genome shotgun (WGS) entry which is preliminary data.</text>
</comment>
<dbReference type="Gene3D" id="3.30.40.250">
    <property type="match status" value="1"/>
</dbReference>
<keyword evidence="3" id="KW-0689">Ribosomal protein</keyword>
<evidence type="ECO:0000313" key="3">
    <source>
        <dbReference type="EMBL" id="TWF44026.1"/>
    </source>
</evidence>
<dbReference type="RefSeq" id="WP_145643402.1">
    <property type="nucleotide sequence ID" value="NZ_VIWP01000016.1"/>
</dbReference>
<dbReference type="OrthoDB" id="109999at2"/>
<keyword evidence="4" id="KW-1185">Reference proteome</keyword>
<reference evidence="3 4" key="1">
    <citation type="submission" date="2019-06" db="EMBL/GenBank/DDBJ databases">
        <title>Sorghum-associated microbial communities from plants grown in Nebraska, USA.</title>
        <authorList>
            <person name="Schachtman D."/>
        </authorList>
    </citation>
    <scope>NUCLEOTIDE SEQUENCE [LARGE SCALE GENOMIC DNA]</scope>
    <source>
        <strain evidence="3 4">1225</strain>
    </source>
</reference>
<dbReference type="GO" id="GO:0016740">
    <property type="term" value="F:transferase activity"/>
    <property type="evidence" value="ECO:0007669"/>
    <property type="project" value="UniProtKB-KW"/>
</dbReference>
<dbReference type="Gene3D" id="3.30.160.660">
    <property type="match status" value="1"/>
</dbReference>
<dbReference type="AlphaFoldDB" id="A0A561Q0W9"/>
<feature type="region of interest" description="Disordered" evidence="1">
    <location>
        <begin position="371"/>
        <end position="390"/>
    </location>
</feature>
<dbReference type="GO" id="GO:0005840">
    <property type="term" value="C:ribosome"/>
    <property type="evidence" value="ECO:0007669"/>
    <property type="project" value="UniProtKB-KW"/>
</dbReference>
<dbReference type="Pfam" id="PF02624">
    <property type="entry name" value="YcaO"/>
    <property type="match status" value="1"/>
</dbReference>
<proteinExistence type="predicted"/>
<dbReference type="InterPro" id="IPR003776">
    <property type="entry name" value="YcaO-like_dom"/>
</dbReference>
<organism evidence="3 4">
    <name type="scientific">Neorhizobium alkalisoli</name>
    <dbReference type="NCBI Taxonomy" id="528178"/>
    <lineage>
        <taxon>Bacteria</taxon>
        <taxon>Pseudomonadati</taxon>
        <taxon>Pseudomonadota</taxon>
        <taxon>Alphaproteobacteria</taxon>
        <taxon>Hyphomicrobiales</taxon>
        <taxon>Rhizobiaceae</taxon>
        <taxon>Rhizobium/Agrobacterium group</taxon>
        <taxon>Neorhizobium</taxon>
    </lineage>
</organism>
<keyword evidence="3" id="KW-0687">Ribonucleoprotein</keyword>
<keyword evidence="3" id="KW-0808">Transferase</keyword>
<dbReference type="PANTHER" id="PTHR37809:SF1">
    <property type="entry name" value="RIBOSOMAL PROTEIN S12 METHYLTHIOTRANSFERASE ACCESSORY FACTOR YCAO"/>
    <property type="match status" value="1"/>
</dbReference>
<evidence type="ECO:0000259" key="2">
    <source>
        <dbReference type="PROSITE" id="PS51664"/>
    </source>
</evidence>
<name>A0A561Q0W9_9HYPH</name>
<dbReference type="EMBL" id="VIWP01000016">
    <property type="protein sequence ID" value="TWF44026.1"/>
    <property type="molecule type" value="Genomic_DNA"/>
</dbReference>